<dbReference type="FunCoup" id="A0A6G9I9U5">
    <property type="interactions" value="208"/>
</dbReference>
<sequence length="480" mass="53340">MNRVIYFIAISFFSGVITFSQAAQIEPDLSLLPAGTNTALLVQPVGEESKPILAYHNQQMFSPASTQKVVTALAALLELGPDFQFVTYMKTDGKIEQGKLKGNLILQMSGDPTLTRQKVSEMLNVLKLKGVSRIEGDIIIDTSIFTSHDKAPGWSWDNLTYCYNTPPSAATIDGNCFYAGLEPTKVGEKAKVTVAAQYPVTLTSQVITTSKESDDKYCELDIIAKDHNHYQLTGCVKQGENKRYFQFAVQDGVDYFTAIFQSLLKQHNLTFTGKFVENKPYDQKRLTPIAVAQSAKLPDLLTEMLKKSNNQIADTVFRTIGHQYFKMSGSWRNGGDAVKLILNDKAGIDLQNSVIVDGSGLSRLNLLSADKMMQILQYIAAHDKELHLIAMLPVSGVDGTLQHRNSVRYTPLKSVIQAKTGYLQGTYNLAGYLTTESGQTFAFVQFITGYSHPVEDEKLTNEAVMKFEEDLYKNLFNKIK</sequence>
<evidence type="ECO:0000256" key="2">
    <source>
        <dbReference type="ARBA" id="ARBA00022801"/>
    </source>
</evidence>
<dbReference type="InParanoid" id="A0A6G9I9U5"/>
<dbReference type="SUPFAM" id="SSF56601">
    <property type="entry name" value="beta-lactamase/transpeptidase-like"/>
    <property type="match status" value="1"/>
</dbReference>
<keyword evidence="5" id="KW-1185">Reference proteome</keyword>
<dbReference type="GO" id="GO:0000270">
    <property type="term" value="P:peptidoglycan metabolic process"/>
    <property type="evidence" value="ECO:0007669"/>
    <property type="project" value="TreeGrafter"/>
</dbReference>
<dbReference type="NCBIfam" id="NF008322">
    <property type="entry name" value="PRK11113.1"/>
    <property type="match status" value="1"/>
</dbReference>
<evidence type="ECO:0000313" key="4">
    <source>
        <dbReference type="EMBL" id="QIQ20350.1"/>
    </source>
</evidence>
<dbReference type="GO" id="GO:0006508">
    <property type="term" value="P:proteolysis"/>
    <property type="evidence" value="ECO:0007669"/>
    <property type="project" value="InterPro"/>
</dbReference>
<evidence type="ECO:0000256" key="3">
    <source>
        <dbReference type="SAM" id="SignalP"/>
    </source>
</evidence>
<evidence type="ECO:0000313" key="5">
    <source>
        <dbReference type="Proteomes" id="UP000501168"/>
    </source>
</evidence>
<dbReference type="EC" id="3.4.21.-" evidence="4"/>
<reference evidence="4 5" key="1">
    <citation type="submission" date="2020-03" db="EMBL/GenBank/DDBJ databases">
        <title>Complete genome sequence of Orbus sp. IPMB12 (BCRC 80908).</title>
        <authorList>
            <person name="Lo W.-S."/>
            <person name="Chang T.-H."/>
            <person name="Kuo C.-H."/>
        </authorList>
    </citation>
    <scope>NUCLEOTIDE SEQUENCE [LARGE SCALE GENOMIC DNA]</scope>
    <source>
        <strain evidence="4 5">IPMB12</strain>
    </source>
</reference>
<keyword evidence="4" id="KW-0645">Protease</keyword>
<dbReference type="AlphaFoldDB" id="A0A6G9I9U5"/>
<protein>
    <submittedName>
        <fullName evidence="4">Serine-type D-Ala-D-Ala carboxypeptidase</fullName>
        <ecNumber evidence="4">3.4.16.4</ecNumber>
        <ecNumber evidence="4">3.4.21.-</ecNumber>
    </submittedName>
</protein>
<keyword evidence="3" id="KW-0732">Signal</keyword>
<dbReference type="EMBL" id="CP050253">
    <property type="protein sequence ID" value="QIQ20350.1"/>
    <property type="molecule type" value="Genomic_DNA"/>
</dbReference>
<gene>
    <name evidence="4" type="primary">dacB</name>
    <name evidence="4" type="ORF">IPMB12_00840</name>
</gene>
<keyword evidence="2 4" id="KW-0378">Hydrolase</keyword>
<feature type="chain" id="PRO_5026149721" evidence="3">
    <location>
        <begin position="23"/>
        <end position="480"/>
    </location>
</feature>
<dbReference type="PANTHER" id="PTHR30023:SF0">
    <property type="entry name" value="PENICILLIN-SENSITIVE CARBOXYPEPTIDASE A"/>
    <property type="match status" value="1"/>
</dbReference>
<keyword evidence="4" id="KW-0121">Carboxypeptidase</keyword>
<dbReference type="Gene3D" id="3.40.710.10">
    <property type="entry name" value="DD-peptidase/beta-lactamase superfamily"/>
    <property type="match status" value="2"/>
</dbReference>
<dbReference type="NCBIfam" id="TIGR00666">
    <property type="entry name" value="PBP4"/>
    <property type="match status" value="1"/>
</dbReference>
<organism evidence="4 5">
    <name type="scientific">Zophobihabitans entericus</name>
    <dbReference type="NCBI Taxonomy" id="1635327"/>
    <lineage>
        <taxon>Bacteria</taxon>
        <taxon>Pseudomonadati</taxon>
        <taxon>Pseudomonadota</taxon>
        <taxon>Gammaproteobacteria</taxon>
        <taxon>Orbales</taxon>
        <taxon>Orbaceae</taxon>
        <taxon>Zophobihabitans</taxon>
    </lineage>
</organism>
<accession>A0A6G9I9U5</accession>
<dbReference type="PANTHER" id="PTHR30023">
    <property type="entry name" value="D-ALANYL-D-ALANINE CARBOXYPEPTIDASE"/>
    <property type="match status" value="1"/>
</dbReference>
<dbReference type="KEGG" id="orb:IPMB12_00840"/>
<dbReference type="EC" id="3.4.16.4" evidence="4"/>
<dbReference type="PRINTS" id="PR00922">
    <property type="entry name" value="DADACBPTASE3"/>
</dbReference>
<dbReference type="GO" id="GO:0009002">
    <property type="term" value="F:serine-type D-Ala-D-Ala carboxypeptidase activity"/>
    <property type="evidence" value="ECO:0007669"/>
    <property type="project" value="UniProtKB-EC"/>
</dbReference>
<dbReference type="Gene3D" id="3.50.80.20">
    <property type="entry name" value="D-Ala-D-Ala carboxypeptidase C, peptidase S13"/>
    <property type="match status" value="1"/>
</dbReference>
<dbReference type="InterPro" id="IPR000667">
    <property type="entry name" value="Peptidase_S13"/>
</dbReference>
<comment type="similarity">
    <text evidence="1">Belongs to the peptidase S13 family.</text>
</comment>
<dbReference type="Pfam" id="PF02113">
    <property type="entry name" value="Peptidase_S13"/>
    <property type="match status" value="1"/>
</dbReference>
<name>A0A6G9I9U5_9GAMM</name>
<dbReference type="Proteomes" id="UP000501168">
    <property type="component" value="Chromosome"/>
</dbReference>
<feature type="signal peptide" evidence="3">
    <location>
        <begin position="1"/>
        <end position="22"/>
    </location>
</feature>
<dbReference type="InterPro" id="IPR012338">
    <property type="entry name" value="Beta-lactam/transpept-like"/>
</dbReference>
<dbReference type="RefSeq" id="WP_166914012.1">
    <property type="nucleotide sequence ID" value="NZ_CP050253.1"/>
</dbReference>
<proteinExistence type="inferred from homology"/>
<evidence type="ECO:0000256" key="1">
    <source>
        <dbReference type="ARBA" id="ARBA00006096"/>
    </source>
</evidence>